<dbReference type="AlphaFoldDB" id="A0A6P6TGC3"/>
<dbReference type="Proteomes" id="UP001652660">
    <property type="component" value="Chromosome 7e"/>
</dbReference>
<dbReference type="GO" id="GO:0006310">
    <property type="term" value="P:DNA recombination"/>
    <property type="evidence" value="ECO:0007669"/>
    <property type="project" value="UniProtKB-KW"/>
</dbReference>
<evidence type="ECO:0000259" key="2">
    <source>
        <dbReference type="Pfam" id="PF05970"/>
    </source>
</evidence>
<evidence type="ECO:0000313" key="4">
    <source>
        <dbReference type="RefSeq" id="XP_027077090.1"/>
    </source>
</evidence>
<dbReference type="Pfam" id="PF05970">
    <property type="entry name" value="PIF1"/>
    <property type="match status" value="1"/>
</dbReference>
<dbReference type="GeneID" id="113700856"/>
<keyword evidence="1" id="KW-0547">Nucleotide-binding</keyword>
<dbReference type="RefSeq" id="XP_027077090.1">
    <property type="nucleotide sequence ID" value="XM_027221289.1"/>
</dbReference>
<sequence>MGKDITDYNLTDIPYHVLCSDKFLKEIEVEYQIPISDEDLASVSMLNRAQKFAFDKIIQKINENVLVIFFIDGLGETGKSFLYKALLAIVRSRGHIALATTMSGAAALLLPGVRTAHSRFKIPLHQDSKQTCNISKQSSISKLLKLAKLIIWNEATMAKKYAIESFDAMLHDILDCDIIFRVKIIVFGGDFR</sequence>
<name>A0A6P6TGC3_COFAR</name>
<keyword evidence="3" id="KW-1185">Reference proteome</keyword>
<keyword evidence="1" id="KW-0378">Hydrolase</keyword>
<feature type="domain" description="DNA helicase Pif1-like DEAD-box helicase" evidence="2">
    <location>
        <begin position="45"/>
        <end position="192"/>
    </location>
</feature>
<keyword evidence="1" id="KW-0234">DNA repair</keyword>
<reference evidence="3" key="1">
    <citation type="journal article" date="2025" name="Foods">
        <title>Unveiling the Microbial Signatures of Arabica Coffee Cherries: Insights into Ripeness Specific Diversity, Functional Traits, and Implications for Quality and Safety.</title>
        <authorList>
            <consortium name="RefSeq"/>
            <person name="Tenea G.N."/>
            <person name="Cifuentes V."/>
            <person name="Reyes P."/>
            <person name="Cevallos-Vallejos M."/>
        </authorList>
    </citation>
    <scope>NUCLEOTIDE SEQUENCE [LARGE SCALE GENOMIC DNA]</scope>
</reference>
<comment type="cofactor">
    <cofactor evidence="1">
        <name>Mg(2+)</name>
        <dbReference type="ChEBI" id="CHEBI:18420"/>
    </cofactor>
</comment>
<protein>
    <recommendedName>
        <fullName evidence="1">ATP-dependent DNA helicase</fullName>
        <ecNumber evidence="1">5.6.2.3</ecNumber>
    </recommendedName>
</protein>
<dbReference type="SUPFAM" id="SSF52540">
    <property type="entry name" value="P-loop containing nucleoside triphosphate hydrolases"/>
    <property type="match status" value="1"/>
</dbReference>
<dbReference type="PANTHER" id="PTHR10492:SF94">
    <property type="entry name" value="ATP-DEPENDENT DNA HELICASE"/>
    <property type="match status" value="1"/>
</dbReference>
<dbReference type="GO" id="GO:0005524">
    <property type="term" value="F:ATP binding"/>
    <property type="evidence" value="ECO:0007669"/>
    <property type="project" value="UniProtKB-KW"/>
</dbReference>
<keyword evidence="1" id="KW-0347">Helicase</keyword>
<comment type="catalytic activity">
    <reaction evidence="1">
        <text>ATP + H2O = ADP + phosphate + H(+)</text>
        <dbReference type="Rhea" id="RHEA:13065"/>
        <dbReference type="ChEBI" id="CHEBI:15377"/>
        <dbReference type="ChEBI" id="CHEBI:15378"/>
        <dbReference type="ChEBI" id="CHEBI:30616"/>
        <dbReference type="ChEBI" id="CHEBI:43474"/>
        <dbReference type="ChEBI" id="CHEBI:456216"/>
        <dbReference type="EC" id="5.6.2.3"/>
    </reaction>
</comment>
<dbReference type="EC" id="5.6.2.3" evidence="1"/>
<accession>A0A6P6TGC3</accession>
<reference evidence="4" key="2">
    <citation type="submission" date="2025-08" db="UniProtKB">
        <authorList>
            <consortium name="RefSeq"/>
        </authorList>
    </citation>
    <scope>IDENTIFICATION</scope>
    <source>
        <tissue evidence="4">Leaves</tissue>
    </source>
</reference>
<dbReference type="PANTHER" id="PTHR10492">
    <property type="match status" value="1"/>
</dbReference>
<keyword evidence="1" id="KW-0067">ATP-binding</keyword>
<dbReference type="GO" id="GO:0016787">
    <property type="term" value="F:hydrolase activity"/>
    <property type="evidence" value="ECO:0007669"/>
    <property type="project" value="UniProtKB-KW"/>
</dbReference>
<comment type="similarity">
    <text evidence="1">Belongs to the helicase family.</text>
</comment>
<keyword evidence="1" id="KW-0227">DNA damage</keyword>
<dbReference type="GO" id="GO:0000723">
    <property type="term" value="P:telomere maintenance"/>
    <property type="evidence" value="ECO:0007669"/>
    <property type="project" value="InterPro"/>
</dbReference>
<dbReference type="InterPro" id="IPR010285">
    <property type="entry name" value="DNA_helicase_pif1-like_DEAD"/>
</dbReference>
<organism evidence="3 4">
    <name type="scientific">Coffea arabica</name>
    <name type="common">Arabian coffee</name>
    <dbReference type="NCBI Taxonomy" id="13443"/>
    <lineage>
        <taxon>Eukaryota</taxon>
        <taxon>Viridiplantae</taxon>
        <taxon>Streptophyta</taxon>
        <taxon>Embryophyta</taxon>
        <taxon>Tracheophyta</taxon>
        <taxon>Spermatophyta</taxon>
        <taxon>Magnoliopsida</taxon>
        <taxon>eudicotyledons</taxon>
        <taxon>Gunneridae</taxon>
        <taxon>Pentapetalae</taxon>
        <taxon>asterids</taxon>
        <taxon>lamiids</taxon>
        <taxon>Gentianales</taxon>
        <taxon>Rubiaceae</taxon>
        <taxon>Ixoroideae</taxon>
        <taxon>Gardenieae complex</taxon>
        <taxon>Bertiereae - Coffeeae clade</taxon>
        <taxon>Coffeeae</taxon>
        <taxon>Coffea</taxon>
    </lineage>
</organism>
<dbReference type="GO" id="GO:0006281">
    <property type="term" value="P:DNA repair"/>
    <property type="evidence" value="ECO:0007669"/>
    <property type="project" value="UniProtKB-KW"/>
</dbReference>
<keyword evidence="1" id="KW-0233">DNA recombination</keyword>
<dbReference type="OrthoDB" id="1918649at2759"/>
<evidence type="ECO:0000256" key="1">
    <source>
        <dbReference type="RuleBase" id="RU363044"/>
    </source>
</evidence>
<dbReference type="InterPro" id="IPR027417">
    <property type="entry name" value="P-loop_NTPase"/>
</dbReference>
<dbReference type="GO" id="GO:0043139">
    <property type="term" value="F:5'-3' DNA helicase activity"/>
    <property type="evidence" value="ECO:0007669"/>
    <property type="project" value="UniProtKB-EC"/>
</dbReference>
<dbReference type="Gene3D" id="3.40.50.300">
    <property type="entry name" value="P-loop containing nucleotide triphosphate hydrolases"/>
    <property type="match status" value="1"/>
</dbReference>
<gene>
    <name evidence="4" type="primary">LOC113700856</name>
</gene>
<proteinExistence type="inferred from homology"/>
<evidence type="ECO:0000313" key="3">
    <source>
        <dbReference type="Proteomes" id="UP001652660"/>
    </source>
</evidence>